<evidence type="ECO:0000256" key="13">
    <source>
        <dbReference type="ARBA" id="ARBA00044092"/>
    </source>
</evidence>
<dbReference type="PROSITE" id="PS50127">
    <property type="entry name" value="UBC_2"/>
    <property type="match status" value="1"/>
</dbReference>
<organism evidence="21 22">
    <name type="scientific">Friedmanniomyces endolithicus</name>
    <dbReference type="NCBI Taxonomy" id="329885"/>
    <lineage>
        <taxon>Eukaryota</taxon>
        <taxon>Fungi</taxon>
        <taxon>Dikarya</taxon>
        <taxon>Ascomycota</taxon>
        <taxon>Pezizomycotina</taxon>
        <taxon>Dothideomycetes</taxon>
        <taxon>Dothideomycetidae</taxon>
        <taxon>Mycosphaerellales</taxon>
        <taxon>Teratosphaeriaceae</taxon>
        <taxon>Friedmanniomyces</taxon>
    </lineage>
</organism>
<sequence>MTYEIRVWLRARDNTGAMLKIWSMKQAQQKEETAQGPAKKKKVTAAQLRVQKGMHPSTTPSILRCTDLSPCQDLSELALPQTMKTTFPNPDDILNFILTLTPDEGLYKSGLFTFSFAITQNFPHEPPKVKCQQKIYHPNIDLEGNVCLNILREDWKPVLNLNAVIVGLQFLFLEPNASDPLNKDAAKDLQEDRDRFRRNVKTSMGGGNVRGETFDRVMK</sequence>
<evidence type="ECO:0000256" key="9">
    <source>
        <dbReference type="ARBA" id="ARBA00042190"/>
    </source>
</evidence>
<evidence type="ECO:0000256" key="11">
    <source>
        <dbReference type="ARBA" id="ARBA00044047"/>
    </source>
</evidence>
<evidence type="ECO:0000256" key="17">
    <source>
        <dbReference type="RuleBase" id="RU362109"/>
    </source>
</evidence>
<comment type="similarity">
    <text evidence="17">Belongs to the ubiquitin-conjugating enzyme family.</text>
</comment>
<feature type="domain" description="UBC core" evidence="19">
    <location>
        <begin position="62"/>
        <end position="209"/>
    </location>
</feature>
<evidence type="ECO:0000256" key="15">
    <source>
        <dbReference type="ARBA" id="ARBA00044315"/>
    </source>
</evidence>
<comment type="catalytic activity">
    <reaction evidence="10">
        <text>[E1 NEDD8-activating enzyme]-S-[NEDD8 protein]-yl-L-cysteine + [E2 NEDD8-conjugating enzyme]-L-cysteine = [E1 NEDD8-activating enzyme]-L-cysteine + [E2 NEDD8-conjugating enzyme]-S-[NEDD8-protein]-yl-L-cysteine.</text>
        <dbReference type="EC" id="2.3.2.34"/>
    </reaction>
</comment>
<keyword evidence="5 17" id="KW-0067">ATP-binding</keyword>
<evidence type="ECO:0000256" key="14">
    <source>
        <dbReference type="ARBA" id="ARBA00044279"/>
    </source>
</evidence>
<evidence type="ECO:0000313" key="21">
    <source>
        <dbReference type="EMBL" id="KAK1008679.1"/>
    </source>
</evidence>
<evidence type="ECO:0000256" key="6">
    <source>
        <dbReference type="ARBA" id="ARBA00039884"/>
    </source>
</evidence>
<evidence type="ECO:0000256" key="5">
    <source>
        <dbReference type="ARBA" id="ARBA00022840"/>
    </source>
</evidence>
<dbReference type="InterPro" id="IPR023313">
    <property type="entry name" value="UBQ-conjugating_AS"/>
</dbReference>
<dbReference type="PANTHER" id="PTHR24067">
    <property type="entry name" value="UBIQUITIN-CONJUGATING ENZYME E2"/>
    <property type="match status" value="1"/>
</dbReference>
<feature type="active site" description="Glycyl thioester intermediate" evidence="16">
    <location>
        <position position="147"/>
    </location>
</feature>
<evidence type="ECO:0000256" key="12">
    <source>
        <dbReference type="ARBA" id="ARBA00044084"/>
    </source>
</evidence>
<protein>
    <recommendedName>
        <fullName evidence="13">NEDD8-conjugating enzyme UBC12</fullName>
        <ecNumber evidence="11">2.3.2.34</ecNumber>
    </recommendedName>
    <alternativeName>
        <fullName evidence="8">E2 ubiquitin-conjugating enzyme 2</fullName>
    </alternativeName>
    <alternativeName>
        <fullName evidence="12">NEDD8-conjugating enzyme Ubc12</fullName>
    </alternativeName>
    <alternativeName>
        <fullName evidence="14">RUB1-conjugating enzyme</fullName>
    </alternativeName>
    <alternativeName>
        <fullName evidence="15">Ubiquitin carrier protein 12</fullName>
    </alternativeName>
    <alternativeName>
        <fullName evidence="9">Ubiquitin carrier protein UBC2</fullName>
    </alternativeName>
    <alternativeName>
        <fullName evidence="6">Ubiquitin-conjugating enzyme E2 2</fullName>
    </alternativeName>
    <alternativeName>
        <fullName evidence="7">Ubiquitin-protein ligase UBC2</fullName>
    </alternativeName>
</protein>
<dbReference type="EC" id="2.3.2.34" evidence="11"/>
<evidence type="ECO:0000313" key="22">
    <source>
        <dbReference type="Proteomes" id="UP001175353"/>
    </source>
</evidence>
<dbReference type="GO" id="GO:0005524">
    <property type="term" value="F:ATP binding"/>
    <property type="evidence" value="ECO:0007669"/>
    <property type="project" value="UniProtKB-UniRule"/>
</dbReference>
<reference evidence="20" key="1">
    <citation type="submission" date="2021-12" db="EMBL/GenBank/DDBJ databases">
        <title>Black yeast isolated from Biological Soil Crust.</title>
        <authorList>
            <person name="Kurbessoian T."/>
        </authorList>
    </citation>
    <scope>NUCLEOTIDE SEQUENCE</scope>
    <source>
        <strain evidence="20">CCFEE 5208</strain>
    </source>
</reference>
<evidence type="ECO:0000256" key="4">
    <source>
        <dbReference type="ARBA" id="ARBA00022786"/>
    </source>
</evidence>
<keyword evidence="4 17" id="KW-0833">Ubl conjugation pathway</keyword>
<dbReference type="SUPFAM" id="SSF54495">
    <property type="entry name" value="UBC-like"/>
    <property type="match status" value="1"/>
</dbReference>
<evidence type="ECO:0000256" key="8">
    <source>
        <dbReference type="ARBA" id="ARBA00042179"/>
    </source>
</evidence>
<keyword evidence="22" id="KW-1185">Reference proteome</keyword>
<dbReference type="InterPro" id="IPR016135">
    <property type="entry name" value="UBQ-conjugating_enzyme/RWD"/>
</dbReference>
<dbReference type="AlphaFoldDB" id="A0AAN6KWY5"/>
<dbReference type="PROSITE" id="PS00183">
    <property type="entry name" value="UBC_1"/>
    <property type="match status" value="1"/>
</dbReference>
<dbReference type="Pfam" id="PF00179">
    <property type="entry name" value="UQ_con"/>
    <property type="match status" value="1"/>
</dbReference>
<dbReference type="SMART" id="SM00212">
    <property type="entry name" value="UBCc"/>
    <property type="match status" value="1"/>
</dbReference>
<evidence type="ECO:0000256" key="1">
    <source>
        <dbReference type="ARBA" id="ARBA00005032"/>
    </source>
</evidence>
<comment type="pathway">
    <text evidence="1">Protein modification; protein neddylation.</text>
</comment>
<evidence type="ECO:0000256" key="18">
    <source>
        <dbReference type="SAM" id="MobiDB-lite"/>
    </source>
</evidence>
<dbReference type="Proteomes" id="UP001168146">
    <property type="component" value="Unassembled WGS sequence"/>
</dbReference>
<proteinExistence type="inferred from homology"/>
<dbReference type="FunFam" id="3.10.110.10:FF:000005">
    <property type="entry name" value="NEDD8-conjugating enzyme Ubc12"/>
    <property type="match status" value="1"/>
</dbReference>
<comment type="caution">
    <text evidence="21">The sequence shown here is derived from an EMBL/GenBank/DDBJ whole genome shotgun (WGS) entry which is preliminary data.</text>
</comment>
<evidence type="ECO:0000256" key="7">
    <source>
        <dbReference type="ARBA" id="ARBA00041569"/>
    </source>
</evidence>
<dbReference type="EMBL" id="JASUXU010000008">
    <property type="protein sequence ID" value="KAK0325077.1"/>
    <property type="molecule type" value="Genomic_DNA"/>
</dbReference>
<evidence type="ECO:0000256" key="2">
    <source>
        <dbReference type="ARBA" id="ARBA00022679"/>
    </source>
</evidence>
<name>A0AAN6KWY5_9PEZI</name>
<feature type="region of interest" description="Disordered" evidence="18">
    <location>
        <begin position="200"/>
        <end position="219"/>
    </location>
</feature>
<keyword evidence="3 17" id="KW-0547">Nucleotide-binding</keyword>
<dbReference type="CDD" id="cd23794">
    <property type="entry name" value="UBCc_UBE2F_UBE2M"/>
    <property type="match status" value="1"/>
</dbReference>
<accession>A0AAN6KWY5</accession>
<dbReference type="Proteomes" id="UP001175353">
    <property type="component" value="Unassembled WGS sequence"/>
</dbReference>
<dbReference type="GO" id="GO:0061654">
    <property type="term" value="F:NEDD8 conjugating enzyme activity"/>
    <property type="evidence" value="ECO:0007669"/>
    <property type="project" value="UniProtKB-EC"/>
</dbReference>
<dbReference type="InterPro" id="IPR000608">
    <property type="entry name" value="UBC"/>
</dbReference>
<keyword evidence="2" id="KW-0808">Transferase</keyword>
<dbReference type="Gene3D" id="3.10.110.10">
    <property type="entry name" value="Ubiquitin Conjugating Enzyme"/>
    <property type="match status" value="1"/>
</dbReference>
<evidence type="ECO:0000259" key="19">
    <source>
        <dbReference type="PROSITE" id="PS50127"/>
    </source>
</evidence>
<evidence type="ECO:0000313" key="20">
    <source>
        <dbReference type="EMBL" id="KAK0325077.1"/>
    </source>
</evidence>
<gene>
    <name evidence="21" type="primary">UBC12_1</name>
    <name evidence="20" type="ORF">LTR82_004063</name>
    <name evidence="21" type="ORF">LTR91_003038</name>
</gene>
<evidence type="ECO:0000256" key="10">
    <source>
        <dbReference type="ARBA" id="ARBA00043698"/>
    </source>
</evidence>
<evidence type="ECO:0000256" key="3">
    <source>
        <dbReference type="ARBA" id="ARBA00022741"/>
    </source>
</evidence>
<dbReference type="InterPro" id="IPR050113">
    <property type="entry name" value="Ub_conjugating_enzyme"/>
</dbReference>
<dbReference type="EMBL" id="JAUJLE010000015">
    <property type="protein sequence ID" value="KAK1008679.1"/>
    <property type="molecule type" value="Genomic_DNA"/>
</dbReference>
<reference evidence="21" key="2">
    <citation type="submission" date="2023-06" db="EMBL/GenBank/DDBJ databases">
        <title>Black Yeasts Isolated from many extreme environments.</title>
        <authorList>
            <person name="Coleine C."/>
            <person name="Stajich J.E."/>
            <person name="Selbmann L."/>
        </authorList>
    </citation>
    <scope>NUCLEOTIDE SEQUENCE</scope>
    <source>
        <strain evidence="21">CCFEE 5200</strain>
    </source>
</reference>
<evidence type="ECO:0000256" key="16">
    <source>
        <dbReference type="PROSITE-ProRule" id="PRU10133"/>
    </source>
</evidence>